<dbReference type="InterPro" id="IPR036259">
    <property type="entry name" value="MFS_trans_sf"/>
</dbReference>
<keyword evidence="3" id="KW-0325">Glycoprotein</keyword>
<feature type="transmembrane region" description="Helical" evidence="5">
    <location>
        <begin position="74"/>
        <end position="94"/>
    </location>
</feature>
<sequence>MTIQQYSEHGELRDPEKAQLENCGPEGRPEDESKCHNRPNAEASGDDDAQDGGLASSTALSSTHSIDSPPDGGLMAWSMCICAHVLMANTWGVMNSFGIFQAYYTDYFEISASKISWIGSVQSFLGFFLSIVSGRMSDAGHFRPTLVIGTALMLLGAFAMSFSTQYWQLMLSQGVAFGLGVGFLCCPMMSVASTYFSKRRSLAVGIITSGNVTGGLIYPAMARQLLPSVGFPWASRAIALMQTVTMVIVLVVAKPRVKPYKTGPMVDLSTLKELEFSWYALGGFFAYSGTFTALYYMPQFSRDGINPEFSYQDSLNILLVFNGLSVFGRIIPARLADTFGPVNLVIITTFAGGICCLGWIGVHSPGGMYAWTAIYAVVGGALLALFPAGVVSLTTDVRKAGMRLGIAFAFLAFSMLAGPPVAGAIIESAGGRYAGAQVFAGMSLVLGSLLMFGAKVARRRETGEGWTDKI</sequence>
<accession>A0A0N8H5D8</accession>
<comment type="subcellular location">
    <subcellularLocation>
        <location evidence="1">Membrane</location>
        <topology evidence="1">Multi-pass membrane protein</topology>
    </subcellularLocation>
</comment>
<feature type="transmembrane region" description="Helical" evidence="5">
    <location>
        <begin position="342"/>
        <end position="362"/>
    </location>
</feature>
<dbReference type="InterPro" id="IPR011701">
    <property type="entry name" value="MFS"/>
</dbReference>
<dbReference type="Gene3D" id="1.20.1250.20">
    <property type="entry name" value="MFS general substrate transporter like domains"/>
    <property type="match status" value="2"/>
</dbReference>
<evidence type="ECO:0000259" key="6">
    <source>
        <dbReference type="PROSITE" id="PS50850"/>
    </source>
</evidence>
<feature type="transmembrane region" description="Helical" evidence="5">
    <location>
        <begin position="174"/>
        <end position="195"/>
    </location>
</feature>
<reference evidence="7 8" key="1">
    <citation type="submission" date="2015-09" db="EMBL/GenBank/DDBJ databases">
        <title>Draft genome of a European isolate of the apple canker pathogen Neonectria ditissima.</title>
        <authorList>
            <person name="Gomez-Cortecero A."/>
            <person name="Harrison R.J."/>
            <person name="Armitage A.D."/>
        </authorList>
    </citation>
    <scope>NUCLEOTIDE SEQUENCE [LARGE SCALE GENOMIC DNA]</scope>
    <source>
        <strain evidence="7 8">R09/05</strain>
    </source>
</reference>
<protein>
    <recommendedName>
        <fullName evidence="6">Major facilitator superfamily (MFS) profile domain-containing protein</fullName>
    </recommendedName>
</protein>
<feature type="transmembrane region" description="Helical" evidence="5">
    <location>
        <begin position="233"/>
        <end position="253"/>
    </location>
</feature>
<feature type="compositionally biased region" description="Low complexity" evidence="4">
    <location>
        <begin position="51"/>
        <end position="66"/>
    </location>
</feature>
<keyword evidence="5" id="KW-1133">Transmembrane helix</keyword>
<evidence type="ECO:0000256" key="2">
    <source>
        <dbReference type="ARBA" id="ARBA00006727"/>
    </source>
</evidence>
<dbReference type="GO" id="GO:0016020">
    <property type="term" value="C:membrane"/>
    <property type="evidence" value="ECO:0007669"/>
    <property type="project" value="UniProtKB-SubCell"/>
</dbReference>
<evidence type="ECO:0000256" key="4">
    <source>
        <dbReference type="SAM" id="MobiDB-lite"/>
    </source>
</evidence>
<evidence type="ECO:0000313" key="7">
    <source>
        <dbReference type="EMBL" id="KPM35892.1"/>
    </source>
</evidence>
<keyword evidence="5" id="KW-0472">Membrane</keyword>
<feature type="compositionally biased region" description="Basic and acidic residues" evidence="4">
    <location>
        <begin position="8"/>
        <end position="19"/>
    </location>
</feature>
<dbReference type="EMBL" id="LKCW01000227">
    <property type="protein sequence ID" value="KPM35892.1"/>
    <property type="molecule type" value="Genomic_DNA"/>
</dbReference>
<dbReference type="PROSITE" id="PS50850">
    <property type="entry name" value="MFS"/>
    <property type="match status" value="1"/>
</dbReference>
<feature type="region of interest" description="Disordered" evidence="4">
    <location>
        <begin position="1"/>
        <end position="66"/>
    </location>
</feature>
<feature type="transmembrane region" description="Helical" evidence="5">
    <location>
        <begin position="202"/>
        <end position="221"/>
    </location>
</feature>
<name>A0A0N8H5D8_9HYPO</name>
<feature type="transmembrane region" description="Helical" evidence="5">
    <location>
        <begin position="146"/>
        <end position="168"/>
    </location>
</feature>
<feature type="transmembrane region" description="Helical" evidence="5">
    <location>
        <begin position="368"/>
        <end position="393"/>
    </location>
</feature>
<keyword evidence="8" id="KW-1185">Reference proteome</keyword>
<dbReference type="GO" id="GO:0022857">
    <property type="term" value="F:transmembrane transporter activity"/>
    <property type="evidence" value="ECO:0007669"/>
    <property type="project" value="InterPro"/>
</dbReference>
<organism evidence="7 8">
    <name type="scientific">Neonectria ditissima</name>
    <dbReference type="NCBI Taxonomy" id="78410"/>
    <lineage>
        <taxon>Eukaryota</taxon>
        <taxon>Fungi</taxon>
        <taxon>Dikarya</taxon>
        <taxon>Ascomycota</taxon>
        <taxon>Pezizomycotina</taxon>
        <taxon>Sordariomycetes</taxon>
        <taxon>Hypocreomycetidae</taxon>
        <taxon>Hypocreales</taxon>
        <taxon>Nectriaceae</taxon>
        <taxon>Neonectria</taxon>
    </lineage>
</organism>
<feature type="transmembrane region" description="Helical" evidence="5">
    <location>
        <begin position="274"/>
        <end position="297"/>
    </location>
</feature>
<feature type="transmembrane region" description="Helical" evidence="5">
    <location>
        <begin position="114"/>
        <end position="134"/>
    </location>
</feature>
<feature type="transmembrane region" description="Helical" evidence="5">
    <location>
        <begin position="432"/>
        <end position="452"/>
    </location>
</feature>
<evidence type="ECO:0000256" key="1">
    <source>
        <dbReference type="ARBA" id="ARBA00004141"/>
    </source>
</evidence>
<dbReference type="InterPro" id="IPR050327">
    <property type="entry name" value="Proton-linked_MCT"/>
</dbReference>
<feature type="domain" description="Major facilitator superfamily (MFS) profile" evidence="6">
    <location>
        <begin position="76"/>
        <end position="459"/>
    </location>
</feature>
<evidence type="ECO:0000256" key="5">
    <source>
        <dbReference type="SAM" id="Phobius"/>
    </source>
</evidence>
<comment type="similarity">
    <text evidence="2">Belongs to the major facilitator superfamily. Monocarboxylate porter (TC 2.A.1.13) family.</text>
</comment>
<dbReference type="InterPro" id="IPR020846">
    <property type="entry name" value="MFS_dom"/>
</dbReference>
<dbReference type="OrthoDB" id="5212574at2759"/>
<evidence type="ECO:0000313" key="8">
    <source>
        <dbReference type="Proteomes" id="UP000050424"/>
    </source>
</evidence>
<keyword evidence="5" id="KW-0812">Transmembrane</keyword>
<evidence type="ECO:0000256" key="3">
    <source>
        <dbReference type="ARBA" id="ARBA00023180"/>
    </source>
</evidence>
<feature type="transmembrane region" description="Helical" evidence="5">
    <location>
        <begin position="405"/>
        <end position="426"/>
    </location>
</feature>
<comment type="caution">
    <text evidence="7">The sequence shown here is derived from an EMBL/GenBank/DDBJ whole genome shotgun (WGS) entry which is preliminary data.</text>
</comment>
<dbReference type="PANTHER" id="PTHR11360">
    <property type="entry name" value="MONOCARBOXYLATE TRANSPORTER"/>
    <property type="match status" value="1"/>
</dbReference>
<dbReference type="AlphaFoldDB" id="A0A0N8H5D8"/>
<proteinExistence type="inferred from homology"/>
<feature type="transmembrane region" description="Helical" evidence="5">
    <location>
        <begin position="317"/>
        <end position="335"/>
    </location>
</feature>
<dbReference type="Pfam" id="PF07690">
    <property type="entry name" value="MFS_1"/>
    <property type="match status" value="1"/>
</dbReference>
<dbReference type="SUPFAM" id="SSF103473">
    <property type="entry name" value="MFS general substrate transporter"/>
    <property type="match status" value="1"/>
</dbReference>
<dbReference type="PANTHER" id="PTHR11360:SF130">
    <property type="entry name" value="MAJOR FACILITATOR SUPERFAMILY (MFS) PROFILE DOMAIN-CONTAINING PROTEIN-RELATED"/>
    <property type="match status" value="1"/>
</dbReference>
<dbReference type="Proteomes" id="UP000050424">
    <property type="component" value="Unassembled WGS sequence"/>
</dbReference>
<gene>
    <name evidence="7" type="ORF">AK830_g10670</name>
</gene>